<evidence type="ECO:0000256" key="2">
    <source>
        <dbReference type="ARBA" id="ARBA00022475"/>
    </source>
</evidence>
<evidence type="ECO:0000256" key="4">
    <source>
        <dbReference type="ARBA" id="ARBA00022989"/>
    </source>
</evidence>
<feature type="transmembrane region" description="Helical" evidence="7">
    <location>
        <begin position="336"/>
        <end position="359"/>
    </location>
</feature>
<organism evidence="8 9">
    <name type="scientific">Phycicoccus sonneratiae</name>
    <dbReference type="NCBI Taxonomy" id="2807628"/>
    <lineage>
        <taxon>Bacteria</taxon>
        <taxon>Bacillati</taxon>
        <taxon>Actinomycetota</taxon>
        <taxon>Actinomycetes</taxon>
        <taxon>Micrococcales</taxon>
        <taxon>Intrasporangiaceae</taxon>
        <taxon>Phycicoccus</taxon>
    </lineage>
</organism>
<name>A0ABS2CNF0_9MICO</name>
<keyword evidence="4 7" id="KW-1133">Transmembrane helix</keyword>
<feature type="transmembrane region" description="Helical" evidence="7">
    <location>
        <begin position="257"/>
        <end position="284"/>
    </location>
</feature>
<feature type="region of interest" description="Disordered" evidence="6">
    <location>
        <begin position="1"/>
        <end position="20"/>
    </location>
</feature>
<keyword evidence="9" id="KW-1185">Reference proteome</keyword>
<feature type="transmembrane region" description="Helical" evidence="7">
    <location>
        <begin position="427"/>
        <end position="445"/>
    </location>
</feature>
<reference evidence="8" key="1">
    <citation type="submission" date="2021-02" db="EMBL/GenBank/DDBJ databases">
        <title>Phycicoccus sp. MQZ13P-5T, whole genome shotgun sequence.</title>
        <authorList>
            <person name="Tuo L."/>
        </authorList>
    </citation>
    <scope>NUCLEOTIDE SEQUENCE</scope>
    <source>
        <strain evidence="8">MQZ13P-5</strain>
    </source>
</reference>
<dbReference type="PANTHER" id="PTHR30250">
    <property type="entry name" value="PST FAMILY PREDICTED COLANIC ACID TRANSPORTER"/>
    <property type="match status" value="1"/>
</dbReference>
<feature type="transmembrane region" description="Helical" evidence="7">
    <location>
        <begin position="160"/>
        <end position="180"/>
    </location>
</feature>
<evidence type="ECO:0000256" key="1">
    <source>
        <dbReference type="ARBA" id="ARBA00004651"/>
    </source>
</evidence>
<sequence>MSSAPPQPEPPSGGPPAGGLRDHAALSTYATAVQGAARLAYSVVIGRLGSRELLGQANSALSISVLTSLAWAAPAANAGTRFVALRRSLDDEEGALRVARHIALRSLLVATVLPTTTGLLGARWLGLAPVQVVASVVLCWAYSVYVTTRGIRFGLFGFRQVALWDTIAAATSLSVLAVVLVLDLDLLTLLPLAVGYALFAVATWPARAHGRLEKAARREVDQWIAFSAVGVLASGGLLQASQLAAHHWGGEAGAGDFAAALSLATPMSMFSIALITALVPPLVAAAGREDHAAVTRHSDAIARRLVAIFVGAIGVLVIVSPLGISVVYGASFTRSATVLPVLLGAVMLTSVALGGATALQSTRRRGPQVVAAINLGGLVLGVATWFVLAPSLGVDGVALGYLVGAGCASLGTMGAVWWLERQSWADLVARLVAGVVLVAVLAVATRGLDGVVGAVAQLGAAAVFAAAWWWLNRREVASLWATLRGGGGDAPPS</sequence>
<proteinExistence type="predicted"/>
<keyword evidence="2" id="KW-1003">Cell membrane</keyword>
<dbReference type="InterPro" id="IPR050833">
    <property type="entry name" value="Poly_Biosynth_Transport"/>
</dbReference>
<gene>
    <name evidence="8" type="ORF">JQN70_11315</name>
</gene>
<feature type="transmembrane region" description="Helical" evidence="7">
    <location>
        <begin position="224"/>
        <end position="245"/>
    </location>
</feature>
<evidence type="ECO:0000313" key="9">
    <source>
        <dbReference type="Proteomes" id="UP001430172"/>
    </source>
</evidence>
<dbReference type="RefSeq" id="WP_204131443.1">
    <property type="nucleotide sequence ID" value="NZ_JAFDVD010000012.1"/>
</dbReference>
<evidence type="ECO:0000256" key="5">
    <source>
        <dbReference type="ARBA" id="ARBA00023136"/>
    </source>
</evidence>
<keyword evidence="5 7" id="KW-0472">Membrane</keyword>
<keyword evidence="3 7" id="KW-0812">Transmembrane</keyword>
<protein>
    <recommendedName>
        <fullName evidence="10">Membrane protein involved in the export of O-antigen and teichoic acid</fullName>
    </recommendedName>
</protein>
<feature type="transmembrane region" description="Helical" evidence="7">
    <location>
        <begin position="305"/>
        <end position="330"/>
    </location>
</feature>
<feature type="compositionally biased region" description="Pro residues" evidence="6">
    <location>
        <begin position="1"/>
        <end position="14"/>
    </location>
</feature>
<feature type="transmembrane region" description="Helical" evidence="7">
    <location>
        <begin position="451"/>
        <end position="471"/>
    </location>
</feature>
<feature type="transmembrane region" description="Helical" evidence="7">
    <location>
        <begin position="371"/>
        <end position="392"/>
    </location>
</feature>
<evidence type="ECO:0008006" key="10">
    <source>
        <dbReference type="Google" id="ProtNLM"/>
    </source>
</evidence>
<evidence type="ECO:0000256" key="3">
    <source>
        <dbReference type="ARBA" id="ARBA00022692"/>
    </source>
</evidence>
<feature type="transmembrane region" description="Helical" evidence="7">
    <location>
        <begin position="398"/>
        <end position="420"/>
    </location>
</feature>
<dbReference type="Proteomes" id="UP001430172">
    <property type="component" value="Unassembled WGS sequence"/>
</dbReference>
<feature type="transmembrane region" description="Helical" evidence="7">
    <location>
        <begin position="128"/>
        <end position="148"/>
    </location>
</feature>
<dbReference type="EMBL" id="JAFDVD010000012">
    <property type="protein sequence ID" value="MBM6400978.1"/>
    <property type="molecule type" value="Genomic_DNA"/>
</dbReference>
<comment type="caution">
    <text evidence="8">The sequence shown here is derived from an EMBL/GenBank/DDBJ whole genome shotgun (WGS) entry which is preliminary data.</text>
</comment>
<dbReference type="PANTHER" id="PTHR30250:SF11">
    <property type="entry name" value="O-ANTIGEN TRANSPORTER-RELATED"/>
    <property type="match status" value="1"/>
</dbReference>
<feature type="transmembrane region" description="Helical" evidence="7">
    <location>
        <begin position="186"/>
        <end position="204"/>
    </location>
</feature>
<evidence type="ECO:0000256" key="7">
    <source>
        <dbReference type="SAM" id="Phobius"/>
    </source>
</evidence>
<evidence type="ECO:0000256" key="6">
    <source>
        <dbReference type="SAM" id="MobiDB-lite"/>
    </source>
</evidence>
<comment type="subcellular location">
    <subcellularLocation>
        <location evidence="1">Cell membrane</location>
        <topology evidence="1">Multi-pass membrane protein</topology>
    </subcellularLocation>
</comment>
<evidence type="ECO:0000313" key="8">
    <source>
        <dbReference type="EMBL" id="MBM6400978.1"/>
    </source>
</evidence>
<accession>A0ABS2CNF0</accession>